<accession>Q0U4S7</accession>
<dbReference type="AlphaFoldDB" id="Q0U4S7"/>
<organism evidence="1 2">
    <name type="scientific">Phaeosphaeria nodorum (strain SN15 / ATCC MYA-4574 / FGSC 10173)</name>
    <name type="common">Glume blotch fungus</name>
    <name type="synonym">Parastagonospora nodorum</name>
    <dbReference type="NCBI Taxonomy" id="321614"/>
    <lineage>
        <taxon>Eukaryota</taxon>
        <taxon>Fungi</taxon>
        <taxon>Dikarya</taxon>
        <taxon>Ascomycota</taxon>
        <taxon>Pezizomycotina</taxon>
        <taxon>Dothideomycetes</taxon>
        <taxon>Pleosporomycetidae</taxon>
        <taxon>Pleosporales</taxon>
        <taxon>Pleosporineae</taxon>
        <taxon>Phaeosphaeriaceae</taxon>
        <taxon>Parastagonospora</taxon>
    </lineage>
</organism>
<sequence length="116" mass="13276">MAKRISAEIDEHIHHNVCKPTDELAQPYTSLEKYGHVASTAARIERTRSGFAIAWFRYTTFQFYDNNTLRFFSGVDWRVSSHDVRQLAKVYEVSLYLSISDTPERGKANGTDIGSE</sequence>
<dbReference type="RefSeq" id="XP_001803448.1">
    <property type="nucleotide sequence ID" value="XM_001803396.1"/>
</dbReference>
<dbReference type="KEGG" id="pno:SNOG_13237"/>
<dbReference type="Proteomes" id="UP000001055">
    <property type="component" value="Unassembled WGS sequence"/>
</dbReference>
<dbReference type="GeneID" id="5980363"/>
<dbReference type="EMBL" id="CH445349">
    <property type="protein sequence ID" value="EAT79564.1"/>
    <property type="molecule type" value="Genomic_DNA"/>
</dbReference>
<protein>
    <submittedName>
        <fullName evidence="1">Uncharacterized protein</fullName>
    </submittedName>
</protein>
<gene>
    <name evidence="1" type="ORF">SNOG_13237</name>
</gene>
<dbReference type="InParanoid" id="Q0U4S7"/>
<evidence type="ECO:0000313" key="1">
    <source>
        <dbReference type="EMBL" id="EAT79564.1"/>
    </source>
</evidence>
<name>Q0U4S7_PHANO</name>
<proteinExistence type="predicted"/>
<reference evidence="2" key="1">
    <citation type="journal article" date="2007" name="Plant Cell">
        <title>Dothideomycete-plant interactions illuminated by genome sequencing and EST analysis of the wheat pathogen Stagonospora nodorum.</title>
        <authorList>
            <person name="Hane J.K."/>
            <person name="Lowe R.G."/>
            <person name="Solomon P.S."/>
            <person name="Tan K.C."/>
            <person name="Schoch C.L."/>
            <person name="Spatafora J.W."/>
            <person name="Crous P.W."/>
            <person name="Kodira C."/>
            <person name="Birren B.W."/>
            <person name="Galagan J.E."/>
            <person name="Torriani S.F."/>
            <person name="McDonald B.A."/>
            <person name="Oliver R.P."/>
        </authorList>
    </citation>
    <scope>NUCLEOTIDE SEQUENCE [LARGE SCALE GENOMIC DNA]</scope>
    <source>
        <strain evidence="2">SN15 / ATCC MYA-4574 / FGSC 10173</strain>
    </source>
</reference>
<evidence type="ECO:0000313" key="2">
    <source>
        <dbReference type="Proteomes" id="UP000001055"/>
    </source>
</evidence>